<gene>
    <name evidence="1" type="ORF">TanjilG_10281</name>
</gene>
<organism evidence="1 2">
    <name type="scientific">Lupinus angustifolius</name>
    <name type="common">Narrow-leaved blue lupine</name>
    <dbReference type="NCBI Taxonomy" id="3871"/>
    <lineage>
        <taxon>Eukaryota</taxon>
        <taxon>Viridiplantae</taxon>
        <taxon>Streptophyta</taxon>
        <taxon>Embryophyta</taxon>
        <taxon>Tracheophyta</taxon>
        <taxon>Spermatophyta</taxon>
        <taxon>Magnoliopsida</taxon>
        <taxon>eudicotyledons</taxon>
        <taxon>Gunneridae</taxon>
        <taxon>Pentapetalae</taxon>
        <taxon>rosids</taxon>
        <taxon>fabids</taxon>
        <taxon>Fabales</taxon>
        <taxon>Fabaceae</taxon>
        <taxon>Papilionoideae</taxon>
        <taxon>50 kb inversion clade</taxon>
        <taxon>genistoids sensu lato</taxon>
        <taxon>core genistoids</taxon>
        <taxon>Genisteae</taxon>
        <taxon>Lupinus</taxon>
    </lineage>
</organism>
<dbReference type="InterPro" id="IPR015655">
    <property type="entry name" value="PP2C"/>
</dbReference>
<reference evidence="1 2" key="1">
    <citation type="journal article" date="2017" name="Plant Biotechnol. J.">
        <title>A comprehensive draft genome sequence for lupin (Lupinus angustifolius), an emerging health food: insights into plant-microbe interactions and legume evolution.</title>
        <authorList>
            <person name="Hane J.K."/>
            <person name="Ming Y."/>
            <person name="Kamphuis L.G."/>
            <person name="Nelson M.N."/>
            <person name="Garg G."/>
            <person name="Atkins C.A."/>
            <person name="Bayer P.E."/>
            <person name="Bravo A."/>
            <person name="Bringans S."/>
            <person name="Cannon S."/>
            <person name="Edwards D."/>
            <person name="Foley R."/>
            <person name="Gao L.L."/>
            <person name="Harrison M.J."/>
            <person name="Huang W."/>
            <person name="Hurgobin B."/>
            <person name="Li S."/>
            <person name="Liu C.W."/>
            <person name="McGrath A."/>
            <person name="Morahan G."/>
            <person name="Murray J."/>
            <person name="Weller J."/>
            <person name="Jian J."/>
            <person name="Singh K.B."/>
        </authorList>
    </citation>
    <scope>NUCLEOTIDE SEQUENCE [LARGE SCALE GENOMIC DNA]</scope>
    <source>
        <strain evidence="2">cv. Tanjil</strain>
        <tissue evidence="1">Whole plant</tissue>
    </source>
</reference>
<comment type="caution">
    <text evidence="1">The sequence shown here is derived from an EMBL/GenBank/DDBJ whole genome shotgun (WGS) entry which is preliminary data.</text>
</comment>
<dbReference type="SUPFAM" id="SSF81606">
    <property type="entry name" value="PP2C-like"/>
    <property type="match status" value="1"/>
</dbReference>
<dbReference type="Gramene" id="OIW18417">
    <property type="protein sequence ID" value="OIW18417"/>
    <property type="gene ID" value="TanjilG_10281"/>
</dbReference>
<name>A0A394DEN3_LUPAN</name>
<dbReference type="AlphaFoldDB" id="A0A394DEN3"/>
<evidence type="ECO:0000313" key="1">
    <source>
        <dbReference type="EMBL" id="OIW18417.1"/>
    </source>
</evidence>
<dbReference type="GO" id="GO:0004722">
    <property type="term" value="F:protein serine/threonine phosphatase activity"/>
    <property type="evidence" value="ECO:0007669"/>
    <property type="project" value="InterPro"/>
</dbReference>
<dbReference type="Gene3D" id="3.60.40.10">
    <property type="entry name" value="PPM-type phosphatase domain"/>
    <property type="match status" value="2"/>
</dbReference>
<dbReference type="Proteomes" id="UP000188354">
    <property type="component" value="Unassembled WGS sequence"/>
</dbReference>
<proteinExistence type="predicted"/>
<accession>A0A394DEN3</accession>
<sequence length="182" mass="20816">MSEDVIFCGVFNGLGLRGHLVAHKIQDASPLKLILSLHFHKSRRNRSSKVGFKGNIELDNIESEKDISTEDELNSTWRETFLKAFKAMDKELKSHPNLKCFCSGSTTITILTVDLKLDLPTERIKWCNGRVFALQEEPDVLRVWLPFDNAPGLARARAFGDFCLKKYGVIYVPEFYHHTFID</sequence>
<keyword evidence="2" id="KW-1185">Reference proteome</keyword>
<protein>
    <submittedName>
        <fullName evidence="1">Uncharacterized protein</fullName>
    </submittedName>
</protein>
<dbReference type="EMBL" id="MLAU01001856">
    <property type="protein sequence ID" value="OIW18417.1"/>
    <property type="molecule type" value="Genomic_DNA"/>
</dbReference>
<dbReference type="PANTHER" id="PTHR47992">
    <property type="entry name" value="PROTEIN PHOSPHATASE"/>
    <property type="match status" value="1"/>
</dbReference>
<evidence type="ECO:0000313" key="2">
    <source>
        <dbReference type="Proteomes" id="UP000188354"/>
    </source>
</evidence>
<dbReference type="InterPro" id="IPR036457">
    <property type="entry name" value="PPM-type-like_dom_sf"/>
</dbReference>